<sequence>MFRKIVLVGPMGAGKTSLGKRLASRLKWQFFDTDHVVIKNSGADIPLIFEREGEAGFRRREHAALKEVLEAPMDAVIACGGGIVITPENRSLIMTQPLVVFLDVSVERQLERIGLDKNRPLIHAPDKRERLQHLRDERLGLYEGIADMRIDTDSNNFNLSFNRLYCGVKDFLQQDSLAQ</sequence>
<feature type="binding site" evidence="11">
    <location>
        <position position="16"/>
    </location>
    <ligand>
        <name>Mg(2+)</name>
        <dbReference type="ChEBI" id="CHEBI:18420"/>
    </ligand>
</feature>
<evidence type="ECO:0000256" key="9">
    <source>
        <dbReference type="ARBA" id="ARBA00023141"/>
    </source>
</evidence>
<dbReference type="UniPathway" id="UPA00053">
    <property type="reaction ID" value="UER00088"/>
</dbReference>
<dbReference type="EMBL" id="UHIA01000004">
    <property type="protein sequence ID" value="SUO97088.1"/>
    <property type="molecule type" value="Genomic_DNA"/>
</dbReference>
<comment type="function">
    <text evidence="11">Catalyzes the specific phosphorylation of the 3-hydroxyl group of shikimic acid using ATP as a cosubstrate.</text>
</comment>
<dbReference type="PROSITE" id="PS01128">
    <property type="entry name" value="SHIKIMATE_KINASE"/>
    <property type="match status" value="1"/>
</dbReference>
<dbReference type="CDD" id="cd00464">
    <property type="entry name" value="SK"/>
    <property type="match status" value="1"/>
</dbReference>
<keyword evidence="11" id="KW-0479">Metal-binding</keyword>
<comment type="catalytic activity">
    <reaction evidence="10 11">
        <text>shikimate + ATP = 3-phosphoshikimate + ADP + H(+)</text>
        <dbReference type="Rhea" id="RHEA:13121"/>
        <dbReference type="ChEBI" id="CHEBI:15378"/>
        <dbReference type="ChEBI" id="CHEBI:30616"/>
        <dbReference type="ChEBI" id="CHEBI:36208"/>
        <dbReference type="ChEBI" id="CHEBI:145989"/>
        <dbReference type="ChEBI" id="CHEBI:456216"/>
        <dbReference type="EC" id="2.7.1.71"/>
    </reaction>
</comment>
<evidence type="ECO:0000256" key="11">
    <source>
        <dbReference type="HAMAP-Rule" id="MF_00109"/>
    </source>
</evidence>
<dbReference type="PANTHER" id="PTHR21087">
    <property type="entry name" value="SHIKIMATE KINASE"/>
    <property type="match status" value="1"/>
</dbReference>
<evidence type="ECO:0000256" key="3">
    <source>
        <dbReference type="ARBA" id="ARBA00012154"/>
    </source>
</evidence>
<dbReference type="EC" id="2.7.1.71" evidence="3 11"/>
<feature type="binding site" evidence="11">
    <location>
        <begin position="12"/>
        <end position="17"/>
    </location>
    <ligand>
        <name>ATP</name>
        <dbReference type="ChEBI" id="CHEBI:30616"/>
    </ligand>
</feature>
<keyword evidence="9 11" id="KW-0057">Aromatic amino acid biosynthesis</keyword>
<keyword evidence="4 11" id="KW-0028">Amino-acid biosynthesis</keyword>
<feature type="binding site" evidence="11">
    <location>
        <position position="81"/>
    </location>
    <ligand>
        <name>substrate</name>
    </ligand>
</feature>
<dbReference type="PRINTS" id="PR01100">
    <property type="entry name" value="SHIKIMTKNASE"/>
</dbReference>
<dbReference type="InterPro" id="IPR023000">
    <property type="entry name" value="Shikimate_kinase_CS"/>
</dbReference>
<evidence type="ECO:0000313" key="12">
    <source>
        <dbReference type="EMBL" id="SUO97088.1"/>
    </source>
</evidence>
<keyword evidence="7 11" id="KW-0418">Kinase</keyword>
<reference evidence="12 13" key="1">
    <citation type="submission" date="2018-06" db="EMBL/GenBank/DDBJ databases">
        <authorList>
            <consortium name="Pathogen Informatics"/>
            <person name="Doyle S."/>
        </authorList>
    </citation>
    <scope>NUCLEOTIDE SEQUENCE [LARGE SCALE GENOMIC DNA]</scope>
    <source>
        <strain evidence="12 13">NCTC10717</strain>
    </source>
</reference>
<dbReference type="Gene3D" id="3.40.50.300">
    <property type="entry name" value="P-loop containing nucleotide triphosphate hydrolases"/>
    <property type="match status" value="1"/>
</dbReference>
<dbReference type="GO" id="GO:0005829">
    <property type="term" value="C:cytosol"/>
    <property type="evidence" value="ECO:0007669"/>
    <property type="project" value="TreeGrafter"/>
</dbReference>
<feature type="binding site" evidence="11">
    <location>
        <position position="58"/>
    </location>
    <ligand>
        <name>substrate</name>
    </ligand>
</feature>
<protein>
    <recommendedName>
        <fullName evidence="3 11">Shikimate kinase</fullName>
        <shortName evidence="11">SK</shortName>
        <ecNumber evidence="3 11">2.7.1.71</ecNumber>
    </recommendedName>
</protein>
<evidence type="ECO:0000256" key="4">
    <source>
        <dbReference type="ARBA" id="ARBA00022605"/>
    </source>
</evidence>
<evidence type="ECO:0000256" key="8">
    <source>
        <dbReference type="ARBA" id="ARBA00022840"/>
    </source>
</evidence>
<keyword evidence="6 11" id="KW-0547">Nucleotide-binding</keyword>
<dbReference type="SUPFAM" id="SSF52540">
    <property type="entry name" value="P-loop containing nucleoside triphosphate hydrolases"/>
    <property type="match status" value="1"/>
</dbReference>
<gene>
    <name evidence="11 12" type="primary">aroK</name>
    <name evidence="12" type="ORF">NCTC10717_01369</name>
</gene>
<organism evidence="12 13">
    <name type="scientific">Suttonella indologenes</name>
    <dbReference type="NCBI Taxonomy" id="13276"/>
    <lineage>
        <taxon>Bacteria</taxon>
        <taxon>Pseudomonadati</taxon>
        <taxon>Pseudomonadota</taxon>
        <taxon>Gammaproteobacteria</taxon>
        <taxon>Cardiobacteriales</taxon>
        <taxon>Cardiobacteriaceae</taxon>
        <taxon>Suttonella</taxon>
    </lineage>
</organism>
<keyword evidence="5 11" id="KW-0808">Transferase</keyword>
<keyword evidence="11" id="KW-0963">Cytoplasm</keyword>
<dbReference type="GO" id="GO:0004765">
    <property type="term" value="F:shikimate kinase activity"/>
    <property type="evidence" value="ECO:0007669"/>
    <property type="project" value="UniProtKB-UniRule"/>
</dbReference>
<comment type="caution">
    <text evidence="11">Lacks conserved residue(s) required for the propagation of feature annotation.</text>
</comment>
<evidence type="ECO:0000256" key="5">
    <source>
        <dbReference type="ARBA" id="ARBA00022679"/>
    </source>
</evidence>
<keyword evidence="13" id="KW-1185">Reference proteome</keyword>
<dbReference type="GO" id="GO:0009073">
    <property type="term" value="P:aromatic amino acid family biosynthetic process"/>
    <property type="evidence" value="ECO:0007669"/>
    <property type="project" value="UniProtKB-KW"/>
</dbReference>
<dbReference type="InterPro" id="IPR000623">
    <property type="entry name" value="Shikimate_kinase/TSH1"/>
</dbReference>
<comment type="similarity">
    <text evidence="2 11">Belongs to the shikimate kinase family.</text>
</comment>
<comment type="subunit">
    <text evidence="11">Monomer.</text>
</comment>
<evidence type="ECO:0000256" key="2">
    <source>
        <dbReference type="ARBA" id="ARBA00006997"/>
    </source>
</evidence>
<dbReference type="GO" id="GO:0009423">
    <property type="term" value="P:chorismate biosynthetic process"/>
    <property type="evidence" value="ECO:0007669"/>
    <property type="project" value="UniProtKB-UniRule"/>
</dbReference>
<evidence type="ECO:0000256" key="1">
    <source>
        <dbReference type="ARBA" id="ARBA00004842"/>
    </source>
</evidence>
<dbReference type="AlphaFoldDB" id="A0A380MXT0"/>
<dbReference type="InterPro" id="IPR031322">
    <property type="entry name" value="Shikimate/glucono_kinase"/>
</dbReference>
<comment type="subcellular location">
    <subcellularLocation>
        <location evidence="11">Cytoplasm</location>
    </subcellularLocation>
</comment>
<feature type="binding site" evidence="11">
    <location>
        <position position="34"/>
    </location>
    <ligand>
        <name>substrate</name>
    </ligand>
</feature>
<dbReference type="Pfam" id="PF01202">
    <property type="entry name" value="SKI"/>
    <property type="match status" value="1"/>
</dbReference>
<comment type="cofactor">
    <cofactor evidence="11">
        <name>Mg(2+)</name>
        <dbReference type="ChEBI" id="CHEBI:18420"/>
    </cofactor>
    <text evidence="11">Binds 1 Mg(2+) ion per subunit.</text>
</comment>
<accession>A0A380MXT0</accession>
<dbReference type="PANTHER" id="PTHR21087:SF16">
    <property type="entry name" value="SHIKIMATE KINASE 1, CHLOROPLASTIC"/>
    <property type="match status" value="1"/>
</dbReference>
<keyword evidence="8 11" id="KW-0067">ATP-binding</keyword>
<evidence type="ECO:0000256" key="6">
    <source>
        <dbReference type="ARBA" id="ARBA00022741"/>
    </source>
</evidence>
<proteinExistence type="inferred from homology"/>
<dbReference type="RefSeq" id="WP_245888074.1">
    <property type="nucleotide sequence ID" value="NZ_UHIA01000004.1"/>
</dbReference>
<dbReference type="InterPro" id="IPR027417">
    <property type="entry name" value="P-loop_NTPase"/>
</dbReference>
<comment type="pathway">
    <text evidence="1 11">Metabolic intermediate biosynthesis; chorismate biosynthesis; chorismate from D-erythrose 4-phosphate and phosphoenolpyruvate: step 5/7.</text>
</comment>
<dbReference type="Proteomes" id="UP000254575">
    <property type="component" value="Unassembled WGS sequence"/>
</dbReference>
<dbReference type="HAMAP" id="MF_00109">
    <property type="entry name" value="Shikimate_kinase"/>
    <property type="match status" value="1"/>
</dbReference>
<evidence type="ECO:0000256" key="7">
    <source>
        <dbReference type="ARBA" id="ARBA00022777"/>
    </source>
</evidence>
<dbReference type="GO" id="GO:0008652">
    <property type="term" value="P:amino acid biosynthetic process"/>
    <property type="evidence" value="ECO:0007669"/>
    <property type="project" value="UniProtKB-KW"/>
</dbReference>
<dbReference type="GO" id="GO:0005524">
    <property type="term" value="F:ATP binding"/>
    <property type="evidence" value="ECO:0007669"/>
    <property type="project" value="UniProtKB-UniRule"/>
</dbReference>
<feature type="binding site" evidence="11">
    <location>
        <position position="119"/>
    </location>
    <ligand>
        <name>ATP</name>
        <dbReference type="ChEBI" id="CHEBI:30616"/>
    </ligand>
</feature>
<feature type="binding site" evidence="11">
    <location>
        <position position="138"/>
    </location>
    <ligand>
        <name>substrate</name>
    </ligand>
</feature>
<dbReference type="GO" id="GO:0000287">
    <property type="term" value="F:magnesium ion binding"/>
    <property type="evidence" value="ECO:0007669"/>
    <property type="project" value="UniProtKB-UniRule"/>
</dbReference>
<evidence type="ECO:0000256" key="10">
    <source>
        <dbReference type="ARBA" id="ARBA00048567"/>
    </source>
</evidence>
<keyword evidence="11" id="KW-0460">Magnesium</keyword>
<evidence type="ECO:0000313" key="13">
    <source>
        <dbReference type="Proteomes" id="UP000254575"/>
    </source>
</evidence>
<name>A0A380MXT0_9GAMM</name>